<proteinExistence type="predicted"/>
<evidence type="ECO:0000256" key="1">
    <source>
        <dbReference type="SAM" id="Coils"/>
    </source>
</evidence>
<organism evidence="3 4">
    <name type="scientific">Epichloe bromicola</name>
    <dbReference type="NCBI Taxonomy" id="79588"/>
    <lineage>
        <taxon>Eukaryota</taxon>
        <taxon>Fungi</taxon>
        <taxon>Dikarya</taxon>
        <taxon>Ascomycota</taxon>
        <taxon>Pezizomycotina</taxon>
        <taxon>Sordariomycetes</taxon>
        <taxon>Hypocreomycetidae</taxon>
        <taxon>Hypocreales</taxon>
        <taxon>Clavicipitaceae</taxon>
        <taxon>Epichloe</taxon>
    </lineage>
</organism>
<gene>
    <name evidence="3" type="primary">g4952</name>
    <name evidence="3" type="ORF">EsDP_00004952</name>
</gene>
<keyword evidence="4" id="KW-1185">Reference proteome</keyword>
<name>A0ABQ0CTN6_9HYPO</name>
<protein>
    <recommendedName>
        <fullName evidence="2">Adenosine deaminase domain-containing protein</fullName>
    </recommendedName>
</protein>
<dbReference type="Pfam" id="PF03357">
    <property type="entry name" value="Snf7"/>
    <property type="match status" value="1"/>
</dbReference>
<dbReference type="Proteomes" id="UP001562357">
    <property type="component" value="Unassembled WGS sequence"/>
</dbReference>
<dbReference type="SUPFAM" id="SSF51556">
    <property type="entry name" value="Metallo-dependent hydrolases"/>
    <property type="match status" value="1"/>
</dbReference>
<sequence>MAESILSLATRLRTEEGPGVVGVDLCGDPTARPGGEISIFSPVFKQAASNGLGITVHFAEAEASGSFDELRTLLSWNPGRLGHVIWEDDAAKKEIAERELCLELCLSCNVQAGMVHGGFQNHHFKHWFEMKRPRISLALPNTLASTVLKYVTWLVKELMVSSEEKKRGSDYATLCGLSQKQDMRILNRRIAAMISFIQHFQRMFKLASAWRAAAAKPMNGVASAGDAWAVAITDRVYLLVSAPVSQNFPGDTILEWAFGKRMTPAERLRKNQRMLDKAIRELDQTRVKLEKQEKTLIQQIKTSAKNGQMGACKIQAKDLVRTRRYIEKFFAMRSQLQKISLRLQTYRTNEQMMQAMKGATMALGSMNKSMNLPQLQRIAMEFERENDIMEQRQEMMDDAVDDAMDVGVEEEGDEVVEQVLEEIGVDIGQAMGETPNELGNPAIAEGKIAQAVGGGSGGDPVDDDLQARLDSLKK</sequence>
<evidence type="ECO:0000313" key="4">
    <source>
        <dbReference type="Proteomes" id="UP001562357"/>
    </source>
</evidence>
<accession>A0ABQ0CTN6</accession>
<dbReference type="Gene3D" id="3.20.20.140">
    <property type="entry name" value="Metal-dependent hydrolases"/>
    <property type="match status" value="1"/>
</dbReference>
<dbReference type="EMBL" id="BAAFGZ010000210">
    <property type="protein sequence ID" value="GAB0136657.1"/>
    <property type="molecule type" value="Genomic_DNA"/>
</dbReference>
<dbReference type="InterPro" id="IPR032466">
    <property type="entry name" value="Metal_Hydrolase"/>
</dbReference>
<feature type="domain" description="Adenosine deaminase" evidence="2">
    <location>
        <begin position="2"/>
        <end position="129"/>
    </location>
</feature>
<comment type="caution">
    <text evidence="3">The sequence shown here is derived from an EMBL/GenBank/DDBJ whole genome shotgun (WGS) entry which is preliminary data.</text>
</comment>
<evidence type="ECO:0000313" key="3">
    <source>
        <dbReference type="EMBL" id="GAB0136657.1"/>
    </source>
</evidence>
<evidence type="ECO:0000259" key="2">
    <source>
        <dbReference type="Pfam" id="PF00962"/>
    </source>
</evidence>
<dbReference type="InterPro" id="IPR001365">
    <property type="entry name" value="A_deaminase_dom"/>
</dbReference>
<dbReference type="Gene3D" id="6.10.140.1230">
    <property type="match status" value="1"/>
</dbReference>
<dbReference type="InterPro" id="IPR005024">
    <property type="entry name" value="Snf7_fam"/>
</dbReference>
<dbReference type="PANTHER" id="PTHR10476">
    <property type="entry name" value="CHARGED MULTIVESICULAR BODY PROTEIN"/>
    <property type="match status" value="1"/>
</dbReference>
<keyword evidence="1" id="KW-0175">Coiled coil</keyword>
<reference evidence="4" key="1">
    <citation type="submission" date="2024-06" db="EMBL/GenBank/DDBJ databases">
        <title>Draft Genome Sequences of Epichloe bromicola Strains Isolated from Elymus ciliaris.</title>
        <authorList>
            <consortium name="Epichloe bromicola genome sequencing consortium"/>
            <person name="Miura A."/>
            <person name="Imano S."/>
            <person name="Ashida A."/>
            <person name="Sato I."/>
            <person name="Chiba S."/>
            <person name="Tanaka A."/>
            <person name="Camagna M."/>
            <person name="Takemoto D."/>
        </authorList>
    </citation>
    <scope>NUCLEOTIDE SEQUENCE [LARGE SCALE GENOMIC DNA]</scope>
    <source>
        <strain evidence="4">DP</strain>
    </source>
</reference>
<feature type="coiled-coil region" evidence="1">
    <location>
        <begin position="265"/>
        <end position="299"/>
    </location>
</feature>
<dbReference type="Pfam" id="PF00962">
    <property type="entry name" value="A_deaminase"/>
    <property type="match status" value="1"/>
</dbReference>